<reference evidence="1 2" key="1">
    <citation type="submission" date="2023-04" db="EMBL/GenBank/DDBJ databases">
        <title>Forest soil microbial communities from Buena Vista Peninsula, Colon Province, Panama.</title>
        <authorList>
            <person name="Bouskill N."/>
        </authorList>
    </citation>
    <scope>NUCLEOTIDE SEQUENCE [LARGE SCALE GENOMIC DNA]</scope>
    <source>
        <strain evidence="1 2">CFH S0262</strain>
    </source>
</reference>
<gene>
    <name evidence="1" type="ORF">M2280_000697</name>
</gene>
<evidence type="ECO:0000313" key="2">
    <source>
        <dbReference type="Proteomes" id="UP001160334"/>
    </source>
</evidence>
<comment type="caution">
    <text evidence="1">The sequence shown here is derived from an EMBL/GenBank/DDBJ whole genome shotgun (WGS) entry which is preliminary data.</text>
</comment>
<proteinExistence type="predicted"/>
<evidence type="ECO:0000313" key="1">
    <source>
        <dbReference type="EMBL" id="MDH6279488.1"/>
    </source>
</evidence>
<sequence>MTGDDVEGDLIAETSRHSVYGPWIERARTNAHAIAAGAPVIDFEEVDP</sequence>
<organism evidence="1 2">
    <name type="scientific">Prescottella agglutinans</name>
    <dbReference type="NCBI Taxonomy" id="1644129"/>
    <lineage>
        <taxon>Bacteria</taxon>
        <taxon>Bacillati</taxon>
        <taxon>Actinomycetota</taxon>
        <taxon>Actinomycetes</taxon>
        <taxon>Mycobacteriales</taxon>
        <taxon>Nocardiaceae</taxon>
        <taxon>Prescottella</taxon>
    </lineage>
</organism>
<name>A0ABT6M5B1_9NOCA</name>
<dbReference type="EMBL" id="JARXVC010000002">
    <property type="protein sequence ID" value="MDH6279488.1"/>
    <property type="molecule type" value="Genomic_DNA"/>
</dbReference>
<dbReference type="RefSeq" id="WP_280758890.1">
    <property type="nucleotide sequence ID" value="NZ_JARXVC010000002.1"/>
</dbReference>
<protein>
    <submittedName>
        <fullName evidence="1">Uncharacterized protein</fullName>
    </submittedName>
</protein>
<keyword evidence="2" id="KW-1185">Reference proteome</keyword>
<accession>A0ABT6M5B1</accession>
<dbReference type="Proteomes" id="UP001160334">
    <property type="component" value="Unassembled WGS sequence"/>
</dbReference>